<gene>
    <name evidence="1" type="ORF">L195_g039154</name>
</gene>
<dbReference type="Proteomes" id="UP000236291">
    <property type="component" value="Unassembled WGS sequence"/>
</dbReference>
<dbReference type="EMBL" id="ASHM01043402">
    <property type="protein sequence ID" value="PNX83116.1"/>
    <property type="molecule type" value="Genomic_DNA"/>
</dbReference>
<dbReference type="AlphaFoldDB" id="A0A2K3LX53"/>
<organism evidence="1 2">
    <name type="scientific">Trifolium pratense</name>
    <name type="common">Red clover</name>
    <dbReference type="NCBI Taxonomy" id="57577"/>
    <lineage>
        <taxon>Eukaryota</taxon>
        <taxon>Viridiplantae</taxon>
        <taxon>Streptophyta</taxon>
        <taxon>Embryophyta</taxon>
        <taxon>Tracheophyta</taxon>
        <taxon>Spermatophyta</taxon>
        <taxon>Magnoliopsida</taxon>
        <taxon>eudicotyledons</taxon>
        <taxon>Gunneridae</taxon>
        <taxon>Pentapetalae</taxon>
        <taxon>rosids</taxon>
        <taxon>fabids</taxon>
        <taxon>Fabales</taxon>
        <taxon>Fabaceae</taxon>
        <taxon>Papilionoideae</taxon>
        <taxon>50 kb inversion clade</taxon>
        <taxon>NPAAA clade</taxon>
        <taxon>Hologalegina</taxon>
        <taxon>IRL clade</taxon>
        <taxon>Trifolieae</taxon>
        <taxon>Trifolium</taxon>
    </lineage>
</organism>
<reference evidence="1 2" key="1">
    <citation type="journal article" date="2014" name="Am. J. Bot.">
        <title>Genome assembly and annotation for red clover (Trifolium pratense; Fabaceae).</title>
        <authorList>
            <person name="Istvanek J."/>
            <person name="Jaros M."/>
            <person name="Krenek A."/>
            <person name="Repkova J."/>
        </authorList>
    </citation>
    <scope>NUCLEOTIDE SEQUENCE [LARGE SCALE GENOMIC DNA]</scope>
    <source>
        <strain evidence="2">cv. Tatra</strain>
        <tissue evidence="1">Young leaves</tissue>
    </source>
</reference>
<evidence type="ECO:0000313" key="2">
    <source>
        <dbReference type="Proteomes" id="UP000236291"/>
    </source>
</evidence>
<reference evidence="1 2" key="2">
    <citation type="journal article" date="2017" name="Front. Plant Sci.">
        <title>Gene Classification and Mining of Molecular Markers Useful in Red Clover (Trifolium pratense) Breeding.</title>
        <authorList>
            <person name="Istvanek J."/>
            <person name="Dluhosova J."/>
            <person name="Dluhos P."/>
            <person name="Patkova L."/>
            <person name="Nedelnik J."/>
            <person name="Repkova J."/>
        </authorList>
    </citation>
    <scope>NUCLEOTIDE SEQUENCE [LARGE SCALE GENOMIC DNA]</scope>
    <source>
        <strain evidence="2">cv. Tatra</strain>
        <tissue evidence="1">Young leaves</tissue>
    </source>
</reference>
<name>A0A2K3LX53_TRIPR</name>
<proteinExistence type="predicted"/>
<protein>
    <submittedName>
        <fullName evidence="1">Uncharacterized protein</fullName>
    </submittedName>
</protein>
<comment type="caution">
    <text evidence="1">The sequence shown here is derived from an EMBL/GenBank/DDBJ whole genome shotgun (WGS) entry which is preliminary data.</text>
</comment>
<sequence length="119" mass="13175">MCSFIVRFCRYVKRLKWLGVSAAFTEGGVDHLRLFKGLVQGGKEVGVALLHYVSASGPIPRAAGWPILLAISRFLPNLFRETLVPFLLLFSCDGASHKALSDFLGSELAKVLRILSRER</sequence>
<accession>A0A2K3LX53</accession>
<evidence type="ECO:0000313" key="1">
    <source>
        <dbReference type="EMBL" id="PNX83116.1"/>
    </source>
</evidence>